<name>A0ABQ3KTV3_9ALTE</name>
<dbReference type="Proteomes" id="UP000659697">
    <property type="component" value="Unassembled WGS sequence"/>
</dbReference>
<feature type="transmembrane region" description="Helical" evidence="1">
    <location>
        <begin position="140"/>
        <end position="161"/>
    </location>
</feature>
<keyword evidence="1" id="KW-1133">Transmembrane helix</keyword>
<feature type="transmembrane region" description="Helical" evidence="1">
    <location>
        <begin position="333"/>
        <end position="352"/>
    </location>
</feature>
<accession>A0ABQ3KTV3</accession>
<dbReference type="PANTHER" id="PTHR30590">
    <property type="entry name" value="INNER MEMBRANE PROTEIN"/>
    <property type="match status" value="1"/>
</dbReference>
<comment type="caution">
    <text evidence="3">The sequence shown here is derived from an EMBL/GenBank/DDBJ whole genome shotgun (WGS) entry which is preliminary data.</text>
</comment>
<feature type="domain" description="DUF418" evidence="2">
    <location>
        <begin position="219"/>
        <end position="369"/>
    </location>
</feature>
<feature type="transmembrane region" description="Helical" evidence="1">
    <location>
        <begin position="234"/>
        <end position="251"/>
    </location>
</feature>
<evidence type="ECO:0000313" key="3">
    <source>
        <dbReference type="EMBL" id="GHG60240.1"/>
    </source>
</evidence>
<feature type="transmembrane region" description="Helical" evidence="1">
    <location>
        <begin position="57"/>
        <end position="78"/>
    </location>
</feature>
<dbReference type="RefSeq" id="WP_189429510.1">
    <property type="nucleotide sequence ID" value="NZ_BNAO01000001.1"/>
</dbReference>
<feature type="transmembrane region" description="Helical" evidence="1">
    <location>
        <begin position="304"/>
        <end position="321"/>
    </location>
</feature>
<feature type="transmembrane region" description="Helical" evidence="1">
    <location>
        <begin position="195"/>
        <end position="222"/>
    </location>
</feature>
<reference evidence="4" key="1">
    <citation type="journal article" date="2019" name="Int. J. Syst. Evol. Microbiol.">
        <title>The Global Catalogue of Microorganisms (GCM) 10K type strain sequencing project: providing services to taxonomists for standard genome sequencing and annotation.</title>
        <authorList>
            <consortium name="The Broad Institute Genomics Platform"/>
            <consortium name="The Broad Institute Genome Sequencing Center for Infectious Disease"/>
            <person name="Wu L."/>
            <person name="Ma J."/>
        </authorList>
    </citation>
    <scope>NUCLEOTIDE SEQUENCE [LARGE SCALE GENOMIC DNA]</scope>
    <source>
        <strain evidence="4">CGMCC 1.7003</strain>
    </source>
</reference>
<dbReference type="InterPro" id="IPR007349">
    <property type="entry name" value="DUF418"/>
</dbReference>
<protein>
    <submittedName>
        <fullName evidence="3">DUF418 domain-containing protein</fullName>
    </submittedName>
</protein>
<dbReference type="EMBL" id="BNAO01000001">
    <property type="protein sequence ID" value="GHG60240.1"/>
    <property type="molecule type" value="Genomic_DNA"/>
</dbReference>
<keyword evidence="1" id="KW-0472">Membrane</keyword>
<evidence type="ECO:0000313" key="4">
    <source>
        <dbReference type="Proteomes" id="UP000659697"/>
    </source>
</evidence>
<keyword evidence="4" id="KW-1185">Reference proteome</keyword>
<sequence>MQRMQQLDMIRGLAVLALLLMNIFAFAFPPDYAHSLQWTEIAPSSTDTLLYNIQTLFIKGRFISLFSILFGVGLYLIAEKYGADYLKRRLYWLLLLGLIHGWLIWFGDVLLWYALTGLFLLKRGYFQLTAAELWRKAIRFFCIGMIFPTLISLMYLFSAVAREVELANAEMVAQQIAIWTGSYLPQVIENLQLSAFMALAFVLGILWYTSALMLLGIALYKTHWFELGYNTKQIALLFCGSLLLSGTVIWLDSISHYMLTLSGILPWAYIAEVMMALSFASLLIKFRHSPGLQQCLAPCGRLALTLYLSQTLVMVLLFRVIKPDWFATLDRLQLLSIAIMMIGAQLLFSQLYTRYFQQGPMEWLWRRLSKRPEPDQAKALHSNQ</sequence>
<keyword evidence="1" id="KW-0812">Transmembrane</keyword>
<feature type="transmembrane region" description="Helical" evidence="1">
    <location>
        <begin position="263"/>
        <end position="284"/>
    </location>
</feature>
<dbReference type="PANTHER" id="PTHR30590:SF2">
    <property type="entry name" value="INNER MEMBRANE PROTEIN"/>
    <property type="match status" value="1"/>
</dbReference>
<evidence type="ECO:0000259" key="2">
    <source>
        <dbReference type="Pfam" id="PF04235"/>
    </source>
</evidence>
<organism evidence="3 4">
    <name type="scientific">Alishewanella longhuensis</name>
    <dbReference type="NCBI Taxonomy" id="1091037"/>
    <lineage>
        <taxon>Bacteria</taxon>
        <taxon>Pseudomonadati</taxon>
        <taxon>Pseudomonadota</taxon>
        <taxon>Gammaproteobacteria</taxon>
        <taxon>Alteromonadales</taxon>
        <taxon>Alteromonadaceae</taxon>
        <taxon>Alishewanella</taxon>
    </lineage>
</organism>
<dbReference type="Pfam" id="PF04235">
    <property type="entry name" value="DUF418"/>
    <property type="match status" value="1"/>
</dbReference>
<gene>
    <name evidence="3" type="ORF">GCM10010919_03540</name>
</gene>
<dbReference type="InterPro" id="IPR052529">
    <property type="entry name" value="Bact_Transport_Assoc"/>
</dbReference>
<proteinExistence type="predicted"/>
<feature type="transmembrane region" description="Helical" evidence="1">
    <location>
        <begin position="90"/>
        <end position="105"/>
    </location>
</feature>
<evidence type="ECO:0000256" key="1">
    <source>
        <dbReference type="SAM" id="Phobius"/>
    </source>
</evidence>